<dbReference type="PATRIC" id="fig|401562.4.peg.99"/>
<dbReference type="PANTHER" id="PTHR11601:SF34">
    <property type="entry name" value="CYSTEINE DESULFURASE"/>
    <property type="match status" value="1"/>
</dbReference>
<gene>
    <name evidence="12" type="ORF">NS365_00510</name>
</gene>
<comment type="similarity">
    <text evidence="3">Belongs to the class-V pyridoxal-phosphate-dependent aminotransferase family. NifS/IscS subfamily.</text>
</comment>
<dbReference type="Proteomes" id="UP000078529">
    <property type="component" value="Unassembled WGS sequence"/>
</dbReference>
<proteinExistence type="inferred from homology"/>
<dbReference type="GO" id="GO:0046872">
    <property type="term" value="F:metal ion binding"/>
    <property type="evidence" value="ECO:0007669"/>
    <property type="project" value="UniProtKB-KW"/>
</dbReference>
<keyword evidence="6" id="KW-0479">Metal-binding</keyword>
<evidence type="ECO:0000259" key="11">
    <source>
        <dbReference type="Pfam" id="PF00266"/>
    </source>
</evidence>
<evidence type="ECO:0000256" key="4">
    <source>
        <dbReference type="ARBA" id="ARBA00013558"/>
    </source>
</evidence>
<evidence type="ECO:0000256" key="3">
    <source>
        <dbReference type="ARBA" id="ARBA00006490"/>
    </source>
</evidence>
<keyword evidence="7" id="KW-0663">Pyridoxal phosphate</keyword>
<evidence type="ECO:0000256" key="5">
    <source>
        <dbReference type="ARBA" id="ARBA00022679"/>
    </source>
</evidence>
<accession>A0A147DBV7</accession>
<comment type="catalytic activity">
    <reaction evidence="10">
        <text>(sulfur carrier)-H + L-cysteine = (sulfur carrier)-SH + L-alanine</text>
        <dbReference type="Rhea" id="RHEA:43892"/>
        <dbReference type="Rhea" id="RHEA-COMP:14737"/>
        <dbReference type="Rhea" id="RHEA-COMP:14739"/>
        <dbReference type="ChEBI" id="CHEBI:29917"/>
        <dbReference type="ChEBI" id="CHEBI:35235"/>
        <dbReference type="ChEBI" id="CHEBI:57972"/>
        <dbReference type="ChEBI" id="CHEBI:64428"/>
        <dbReference type="EC" id="2.8.1.7"/>
    </reaction>
</comment>
<evidence type="ECO:0000313" key="13">
    <source>
        <dbReference type="Proteomes" id="UP000078529"/>
    </source>
</evidence>
<dbReference type="Gene3D" id="3.40.640.10">
    <property type="entry name" value="Type I PLP-dependent aspartate aminotransferase-like (Major domain)"/>
    <property type="match status" value="1"/>
</dbReference>
<evidence type="ECO:0000256" key="7">
    <source>
        <dbReference type="ARBA" id="ARBA00022898"/>
    </source>
</evidence>
<keyword evidence="13" id="KW-1185">Reference proteome</keyword>
<evidence type="ECO:0000256" key="10">
    <source>
        <dbReference type="ARBA" id="ARBA00050776"/>
    </source>
</evidence>
<dbReference type="GO" id="GO:0031071">
    <property type="term" value="F:cysteine desulfurase activity"/>
    <property type="evidence" value="ECO:0007669"/>
    <property type="project" value="UniProtKB-EC"/>
</dbReference>
<dbReference type="AlphaFoldDB" id="A0A147DBV7"/>
<dbReference type="EMBL" id="LDQA01000001">
    <property type="protein sequence ID" value="KTR08464.1"/>
    <property type="molecule type" value="Genomic_DNA"/>
</dbReference>
<protein>
    <recommendedName>
        <fullName evidence="4">Cysteine desulfurase</fullName>
    </recommendedName>
</protein>
<dbReference type="PIRSF" id="PIRSF005572">
    <property type="entry name" value="NifS"/>
    <property type="match status" value="1"/>
</dbReference>
<keyword evidence="5" id="KW-0808">Transferase</keyword>
<keyword evidence="8" id="KW-0408">Iron</keyword>
<comment type="cofactor">
    <cofactor evidence="1">
        <name>pyridoxal 5'-phosphate</name>
        <dbReference type="ChEBI" id="CHEBI:597326"/>
    </cofactor>
</comment>
<dbReference type="SUPFAM" id="SSF53383">
    <property type="entry name" value="PLP-dependent transferases"/>
    <property type="match status" value="1"/>
</dbReference>
<evidence type="ECO:0000256" key="6">
    <source>
        <dbReference type="ARBA" id="ARBA00022723"/>
    </source>
</evidence>
<feature type="domain" description="Aminotransferase class V" evidence="11">
    <location>
        <begin position="8"/>
        <end position="370"/>
    </location>
</feature>
<dbReference type="Gene3D" id="1.10.260.50">
    <property type="match status" value="1"/>
</dbReference>
<dbReference type="InterPro" id="IPR016454">
    <property type="entry name" value="Cysteine_dSase"/>
</dbReference>
<reference evidence="12 13" key="1">
    <citation type="journal article" date="2016" name="Front. Microbiol.">
        <title>Genomic Resource of Rice Seed Associated Bacteria.</title>
        <authorList>
            <person name="Midha S."/>
            <person name="Bansal K."/>
            <person name="Sharma S."/>
            <person name="Kumar N."/>
            <person name="Patil P.P."/>
            <person name="Chaudhry V."/>
            <person name="Patil P.B."/>
        </authorList>
    </citation>
    <scope>NUCLEOTIDE SEQUENCE [LARGE SCALE GENOMIC DNA]</scope>
    <source>
        <strain evidence="12 13">NS365</strain>
    </source>
</reference>
<comment type="caution">
    <text evidence="12">The sequence shown here is derived from an EMBL/GenBank/DDBJ whole genome shotgun (WGS) entry which is preliminary data.</text>
</comment>
<sequence>MTAFGRRIYLDYNASAPLLPEVREALVVALDLVGNPSSVHFEGRSARAALSRARGQIAELVGSSPENVVFTSGASEAAATCLTPNWLTAGEDVVLPRLAVLDTDHPCIRDGGRFPAATLIRLPVTADGIVDPQALEDWAHLGPGLLAITLANSETGVIQPLGPIAEICRRFAIRLVIDAVQMAGRLSISHCLEHADAVILSAHKIGGPKGTGAFVLRSDGFRPAPLILGGAQEKRQRAGTEALPLIVGFGMAAELATVRAQRHEELAVLKSYLRARLATFDESLLVNQGELALPQTLSLHHPKLRAETVQIALDLEGIAVSAGSACSSGKIGASHVLTALHRAGVRIDPDAGAIRVSFGLETSERDIETFAAAYERIWRRSVTGGNPKAA</sequence>
<comment type="function">
    <text evidence="2">Catalyzes the removal of elemental sulfur atoms from cysteine to produce alanine. Seems to participate in the biosynthesis of the nitrogenase metalloclusters by providing the inorganic sulfur required for the Fe-S core formation.</text>
</comment>
<dbReference type="InterPro" id="IPR015424">
    <property type="entry name" value="PyrdxlP-dep_Trfase"/>
</dbReference>
<dbReference type="Pfam" id="PF00266">
    <property type="entry name" value="Aminotran_5"/>
    <property type="match status" value="1"/>
</dbReference>
<evidence type="ECO:0000256" key="9">
    <source>
        <dbReference type="ARBA" id="ARBA00023014"/>
    </source>
</evidence>
<organism evidence="12 13">
    <name type="scientific">Aureimonas ureilytica</name>
    <dbReference type="NCBI Taxonomy" id="401562"/>
    <lineage>
        <taxon>Bacteria</taxon>
        <taxon>Pseudomonadati</taxon>
        <taxon>Pseudomonadota</taxon>
        <taxon>Alphaproteobacteria</taxon>
        <taxon>Hyphomicrobiales</taxon>
        <taxon>Aurantimonadaceae</taxon>
        <taxon>Aureimonas</taxon>
    </lineage>
</organism>
<dbReference type="GO" id="GO:0051536">
    <property type="term" value="F:iron-sulfur cluster binding"/>
    <property type="evidence" value="ECO:0007669"/>
    <property type="project" value="UniProtKB-KW"/>
</dbReference>
<dbReference type="InterPro" id="IPR015421">
    <property type="entry name" value="PyrdxlP-dep_Trfase_major"/>
</dbReference>
<evidence type="ECO:0000313" key="12">
    <source>
        <dbReference type="EMBL" id="KTR08464.1"/>
    </source>
</evidence>
<keyword evidence="9" id="KW-0411">Iron-sulfur</keyword>
<name>A0A147DBV7_9HYPH</name>
<evidence type="ECO:0000256" key="1">
    <source>
        <dbReference type="ARBA" id="ARBA00001933"/>
    </source>
</evidence>
<dbReference type="RefSeq" id="WP_058598316.1">
    <property type="nucleotide sequence ID" value="NZ_LDQA01000001.1"/>
</dbReference>
<evidence type="ECO:0000256" key="8">
    <source>
        <dbReference type="ARBA" id="ARBA00023004"/>
    </source>
</evidence>
<dbReference type="InterPro" id="IPR015422">
    <property type="entry name" value="PyrdxlP-dep_Trfase_small"/>
</dbReference>
<dbReference type="Gene3D" id="3.90.1150.10">
    <property type="entry name" value="Aspartate Aminotransferase, domain 1"/>
    <property type="match status" value="1"/>
</dbReference>
<dbReference type="PANTHER" id="PTHR11601">
    <property type="entry name" value="CYSTEINE DESULFURYLASE FAMILY MEMBER"/>
    <property type="match status" value="1"/>
</dbReference>
<dbReference type="InterPro" id="IPR000192">
    <property type="entry name" value="Aminotrans_V_dom"/>
</dbReference>
<evidence type="ECO:0000256" key="2">
    <source>
        <dbReference type="ARBA" id="ARBA00003120"/>
    </source>
</evidence>